<evidence type="ECO:0000256" key="1">
    <source>
        <dbReference type="SAM" id="MobiDB-lite"/>
    </source>
</evidence>
<evidence type="ECO:0000313" key="2">
    <source>
        <dbReference type="EMBL" id="GAT48006.1"/>
    </source>
</evidence>
<evidence type="ECO:0000313" key="3">
    <source>
        <dbReference type="Proteomes" id="UP000815677"/>
    </source>
</evidence>
<dbReference type="EMBL" id="DF844101">
    <property type="protein sequence ID" value="GAT48006.1"/>
    <property type="molecule type" value="Genomic_DNA"/>
</dbReference>
<proteinExistence type="predicted"/>
<dbReference type="Proteomes" id="UP000815677">
    <property type="component" value="Unassembled WGS sequence"/>
</dbReference>
<protein>
    <submittedName>
        <fullName evidence="2">Uncharacterized protein</fullName>
    </submittedName>
</protein>
<organism evidence="2 3">
    <name type="scientific">Mycena chlorophos</name>
    <name type="common">Agaric fungus</name>
    <name type="synonym">Agaricus chlorophos</name>
    <dbReference type="NCBI Taxonomy" id="658473"/>
    <lineage>
        <taxon>Eukaryota</taxon>
        <taxon>Fungi</taxon>
        <taxon>Dikarya</taxon>
        <taxon>Basidiomycota</taxon>
        <taxon>Agaricomycotina</taxon>
        <taxon>Agaricomycetes</taxon>
        <taxon>Agaricomycetidae</taxon>
        <taxon>Agaricales</taxon>
        <taxon>Marasmiineae</taxon>
        <taxon>Mycenaceae</taxon>
        <taxon>Mycena</taxon>
    </lineage>
</organism>
<gene>
    <name evidence="2" type="ORF">MCHLO_05442</name>
</gene>
<keyword evidence="3" id="KW-1185">Reference proteome</keyword>
<name>A0ABQ0LA55_MYCCL</name>
<reference evidence="2" key="1">
    <citation type="submission" date="2014-09" db="EMBL/GenBank/DDBJ databases">
        <title>Genome sequence of the luminous mushroom Mycena chlorophos for searching fungal bioluminescence genes.</title>
        <authorList>
            <person name="Tanaka Y."/>
            <person name="Kasuga D."/>
            <person name="Oba Y."/>
            <person name="Hase S."/>
            <person name="Sato K."/>
            <person name="Oba Y."/>
            <person name="Sakakibara Y."/>
        </authorList>
    </citation>
    <scope>NUCLEOTIDE SEQUENCE</scope>
</reference>
<feature type="compositionally biased region" description="Polar residues" evidence="1">
    <location>
        <begin position="1"/>
        <end position="16"/>
    </location>
</feature>
<sequence length="208" mass="22981">MSAASNPAVSQTQTPAQIPLPRRRWNVQPHQRIVRIYRVDSDKGRPTIVSLRRSAARDPEDGTLGLNEDSFAGFWEDHGIGCAQCAADERATLEMDDYSFTIITACPHRRQDDSFIDESVNNAVGSLLPQPDLFNPVAGAVVVIKHCTIPDLPRTAEQAPIMSMTRSDFPAVDNFVRSWALGYDDLMEFDSLPPNTFSLARATALADH</sequence>
<feature type="region of interest" description="Disordered" evidence="1">
    <location>
        <begin position="1"/>
        <end position="20"/>
    </location>
</feature>
<accession>A0ABQ0LA55</accession>